<gene>
    <name evidence="2" type="ORF">BU26DRAFT_584497</name>
</gene>
<evidence type="ECO:0000313" key="3">
    <source>
        <dbReference type="Proteomes" id="UP000800094"/>
    </source>
</evidence>
<feature type="compositionally biased region" description="Basic and acidic residues" evidence="1">
    <location>
        <begin position="472"/>
        <end position="494"/>
    </location>
</feature>
<feature type="compositionally biased region" description="Basic and acidic residues" evidence="1">
    <location>
        <begin position="17"/>
        <end position="29"/>
    </location>
</feature>
<name>A0A6A6HX01_9PLEO</name>
<dbReference type="AlphaFoldDB" id="A0A6A6HX01"/>
<organism evidence="2 3">
    <name type="scientific">Trematosphaeria pertusa</name>
    <dbReference type="NCBI Taxonomy" id="390896"/>
    <lineage>
        <taxon>Eukaryota</taxon>
        <taxon>Fungi</taxon>
        <taxon>Dikarya</taxon>
        <taxon>Ascomycota</taxon>
        <taxon>Pezizomycotina</taxon>
        <taxon>Dothideomycetes</taxon>
        <taxon>Pleosporomycetidae</taxon>
        <taxon>Pleosporales</taxon>
        <taxon>Massarineae</taxon>
        <taxon>Trematosphaeriaceae</taxon>
        <taxon>Trematosphaeria</taxon>
    </lineage>
</organism>
<dbReference type="Proteomes" id="UP000800094">
    <property type="component" value="Unassembled WGS sequence"/>
</dbReference>
<dbReference type="EMBL" id="ML987208">
    <property type="protein sequence ID" value="KAF2242298.1"/>
    <property type="molecule type" value="Genomic_DNA"/>
</dbReference>
<dbReference type="OrthoDB" id="3690663at2759"/>
<feature type="region of interest" description="Disordered" evidence="1">
    <location>
        <begin position="1"/>
        <end position="56"/>
    </location>
</feature>
<dbReference type="RefSeq" id="XP_033677302.1">
    <property type="nucleotide sequence ID" value="XM_033834600.1"/>
</dbReference>
<accession>A0A6A6HX01</accession>
<evidence type="ECO:0000256" key="1">
    <source>
        <dbReference type="SAM" id="MobiDB-lite"/>
    </source>
</evidence>
<sequence length="494" mass="55913">MAAGYILNKKTQNSENSDIKLEPGPKMEPRNPGAVGKNLAEGLGGRPPRAGATKHASAEVDTVLPGKPALPQLTLVDALGADGGNTGNLLIEWYPEGEIQVEDFHTGTVRFHLVDDGSKLCPSLLINNELFERMRAALQARRTLLAMQVGIGQAREAIEQREDELFVQIVNWRGERDLLERDMTVDAEARVRGIKLIDDEIARNEGDQEALKNQGQILGETLGNAYSHWDRVQWEADLILERAFGQIGVFPVSDPPEEQFQEPTMQREAIPGSELESSFGVVEWRETVDNDLEAYSQAVSGKNAWKFSLREDPDSTFNNEYYDYFPRPDPREAWWGLQRCRDDHRRAEVAFDSHRDDYHEAFRSWMIEQKGRMCRECLEWEFGQVWVKRGEEKTRKLKLAEEAYYEAVARAVEAGIYVDGNGAEPDFYGGEGGSVCSQKRKRIEDWMQGGPAKSYAEEEGAELEPNPSESLSVREGDPKRRKIDEYNERVGRDC</sequence>
<protein>
    <submittedName>
        <fullName evidence="2">Uncharacterized protein</fullName>
    </submittedName>
</protein>
<dbReference type="GeneID" id="54587930"/>
<evidence type="ECO:0000313" key="2">
    <source>
        <dbReference type="EMBL" id="KAF2242298.1"/>
    </source>
</evidence>
<proteinExistence type="predicted"/>
<feature type="region of interest" description="Disordered" evidence="1">
    <location>
        <begin position="448"/>
        <end position="494"/>
    </location>
</feature>
<reference evidence="2" key="1">
    <citation type="journal article" date="2020" name="Stud. Mycol.">
        <title>101 Dothideomycetes genomes: a test case for predicting lifestyles and emergence of pathogens.</title>
        <authorList>
            <person name="Haridas S."/>
            <person name="Albert R."/>
            <person name="Binder M."/>
            <person name="Bloem J."/>
            <person name="Labutti K."/>
            <person name="Salamov A."/>
            <person name="Andreopoulos B."/>
            <person name="Baker S."/>
            <person name="Barry K."/>
            <person name="Bills G."/>
            <person name="Bluhm B."/>
            <person name="Cannon C."/>
            <person name="Castanera R."/>
            <person name="Culley D."/>
            <person name="Daum C."/>
            <person name="Ezra D."/>
            <person name="Gonzalez J."/>
            <person name="Henrissat B."/>
            <person name="Kuo A."/>
            <person name="Liang C."/>
            <person name="Lipzen A."/>
            <person name="Lutzoni F."/>
            <person name="Magnuson J."/>
            <person name="Mondo S."/>
            <person name="Nolan M."/>
            <person name="Ohm R."/>
            <person name="Pangilinan J."/>
            <person name="Park H.-J."/>
            <person name="Ramirez L."/>
            <person name="Alfaro M."/>
            <person name="Sun H."/>
            <person name="Tritt A."/>
            <person name="Yoshinaga Y."/>
            <person name="Zwiers L.-H."/>
            <person name="Turgeon B."/>
            <person name="Goodwin S."/>
            <person name="Spatafora J."/>
            <person name="Crous P."/>
            <person name="Grigoriev I."/>
        </authorList>
    </citation>
    <scope>NUCLEOTIDE SEQUENCE</scope>
    <source>
        <strain evidence="2">CBS 122368</strain>
    </source>
</reference>
<keyword evidence="3" id="KW-1185">Reference proteome</keyword>